<protein>
    <submittedName>
        <fullName evidence="5">Unannotated protein</fullName>
    </submittedName>
</protein>
<keyword evidence="1" id="KW-0547">Nucleotide-binding</keyword>
<dbReference type="Pfam" id="PF17764">
    <property type="entry name" value="PriA_3primeBD"/>
    <property type="match status" value="1"/>
</dbReference>
<accession>A0A6J6HLS5</accession>
<dbReference type="GO" id="GO:0003677">
    <property type="term" value="F:DNA binding"/>
    <property type="evidence" value="ECO:0007669"/>
    <property type="project" value="UniProtKB-KW"/>
</dbReference>
<feature type="domain" description="Primosomal protein N' 3' DNA-binding" evidence="4">
    <location>
        <begin position="12"/>
        <end position="109"/>
    </location>
</feature>
<dbReference type="GO" id="GO:0043138">
    <property type="term" value="F:3'-5' DNA helicase activity"/>
    <property type="evidence" value="ECO:0007669"/>
    <property type="project" value="TreeGrafter"/>
</dbReference>
<dbReference type="InterPro" id="IPR041222">
    <property type="entry name" value="PriA_3primeBD"/>
</dbReference>
<dbReference type="InterPro" id="IPR042115">
    <property type="entry name" value="PriA_3primeBD_sf"/>
</dbReference>
<dbReference type="GO" id="GO:0006310">
    <property type="term" value="P:DNA recombination"/>
    <property type="evidence" value="ECO:0007669"/>
    <property type="project" value="TreeGrafter"/>
</dbReference>
<dbReference type="GO" id="GO:0006302">
    <property type="term" value="P:double-strand break repair"/>
    <property type="evidence" value="ECO:0007669"/>
    <property type="project" value="TreeGrafter"/>
</dbReference>
<organism evidence="5">
    <name type="scientific">freshwater metagenome</name>
    <dbReference type="NCBI Taxonomy" id="449393"/>
    <lineage>
        <taxon>unclassified sequences</taxon>
        <taxon>metagenomes</taxon>
        <taxon>ecological metagenomes</taxon>
    </lineage>
</organism>
<proteinExistence type="predicted"/>
<evidence type="ECO:0000256" key="3">
    <source>
        <dbReference type="ARBA" id="ARBA00023125"/>
    </source>
</evidence>
<keyword evidence="3" id="KW-0238">DNA-binding</keyword>
<dbReference type="Gene3D" id="3.40.1440.60">
    <property type="entry name" value="PriA, 3(prime) DNA-binding domain"/>
    <property type="match status" value="1"/>
</dbReference>
<dbReference type="AlphaFoldDB" id="A0A6J6HLS5"/>
<dbReference type="Gene3D" id="3.40.50.300">
    <property type="entry name" value="P-loop containing nucleotide triphosphate hydrolases"/>
    <property type="match status" value="1"/>
</dbReference>
<dbReference type="PANTHER" id="PTHR30580:SF0">
    <property type="entry name" value="PRIMOSOMAL PROTEIN N"/>
    <property type="match status" value="1"/>
</dbReference>
<dbReference type="GO" id="GO:0006270">
    <property type="term" value="P:DNA replication initiation"/>
    <property type="evidence" value="ECO:0007669"/>
    <property type="project" value="TreeGrafter"/>
</dbReference>
<gene>
    <name evidence="5" type="ORF">UFOPK1909_00026</name>
</gene>
<dbReference type="GO" id="GO:0005524">
    <property type="term" value="F:ATP binding"/>
    <property type="evidence" value="ECO:0007669"/>
    <property type="project" value="UniProtKB-KW"/>
</dbReference>
<evidence type="ECO:0000313" key="5">
    <source>
        <dbReference type="EMBL" id="CAB4613473.1"/>
    </source>
</evidence>
<evidence type="ECO:0000256" key="1">
    <source>
        <dbReference type="ARBA" id="ARBA00022741"/>
    </source>
</evidence>
<evidence type="ECO:0000259" key="4">
    <source>
        <dbReference type="Pfam" id="PF17764"/>
    </source>
</evidence>
<keyword evidence="2" id="KW-0067">ATP-binding</keyword>
<reference evidence="5" key="1">
    <citation type="submission" date="2020-05" db="EMBL/GenBank/DDBJ databases">
        <authorList>
            <person name="Chiriac C."/>
            <person name="Salcher M."/>
            <person name="Ghai R."/>
            <person name="Kavagutti S V."/>
        </authorList>
    </citation>
    <scope>NUCLEOTIDE SEQUENCE</scope>
</reference>
<sequence length="624" mass="68542">MGSPSIARVAIVSPLPQLDRLFDYQIPEELETLARVGVRVKVLFGNRKATLDAFIVEIVESSTFEGKLSKILEIVSVAPVLDPVIYKLCRAIADRQASSLGEVLRLAIPDRSVAIENKWLENFAPLGSSPVIANPKRVSKLIRPVILQGTPEWVHEITTRVTSIAQSGRSVIILVPDFRDQALVLQALKQVLLPEQIVDYSSVQSKSKRYSAFLRCISNSASVVIGSRSAVYAPVNNLQEIIIWDDGDSNHLEPSSPYSHTRELCLVRQMVQSCNLTFLSHARSTEMQRLISMGFVEDATEAFPIPKIAHSETDIRVDSLAWQTIRTAIEKGPVLVQVASKGNATSAYCSSCNQRATCKSCNGPIWLDSKNQQRCRWCNTSNLNYSCQTCGSATLKQGRPGSTRTASEFGKSFPGVQIIESNYESKIEKVSKPRTLVISTPGAEPFAENGYSAVIILDAKSALAKDSLKATEDAVRQWSNAIALMAADGSAVLVGVAGTLGTKFSLWSQAEISTHELETRKELRFPPAVRLASIGAEKETMTKVVEQLSQMQNVELLGPISIIDKGIELEQRVLIKYDYSSGHLLAETLKSEVLKLSAGQQRFNPRSGRAMRPIRVKMDDSEVI</sequence>
<dbReference type="InterPro" id="IPR027417">
    <property type="entry name" value="P-loop_NTPase"/>
</dbReference>
<dbReference type="PANTHER" id="PTHR30580">
    <property type="entry name" value="PRIMOSOMAL PROTEIN N"/>
    <property type="match status" value="1"/>
</dbReference>
<dbReference type="EMBL" id="CAEZVD010000001">
    <property type="protein sequence ID" value="CAB4613473.1"/>
    <property type="molecule type" value="Genomic_DNA"/>
</dbReference>
<name>A0A6J6HLS5_9ZZZZ</name>
<evidence type="ECO:0000256" key="2">
    <source>
        <dbReference type="ARBA" id="ARBA00022840"/>
    </source>
</evidence>